<proteinExistence type="predicted"/>
<name>A0A0P1ILZ0_9RHOB</name>
<dbReference type="SUPFAM" id="SSF53756">
    <property type="entry name" value="UDP-Glycosyltransferase/glycogen phosphorylase"/>
    <property type="match status" value="1"/>
</dbReference>
<keyword evidence="3" id="KW-1185">Reference proteome</keyword>
<keyword evidence="2" id="KW-0808">Transferase</keyword>
<dbReference type="OrthoDB" id="9807414at2"/>
<evidence type="ECO:0000313" key="2">
    <source>
        <dbReference type="EMBL" id="CUK24533.1"/>
    </source>
</evidence>
<accession>A0A0P1ILZ0</accession>
<gene>
    <name evidence="2" type="ORF">TA5114_00318</name>
</gene>
<dbReference type="RefSeq" id="WP_058313536.1">
    <property type="nucleotide sequence ID" value="NZ_CYTO01000004.1"/>
</dbReference>
<evidence type="ECO:0000313" key="3">
    <source>
        <dbReference type="Proteomes" id="UP000051184"/>
    </source>
</evidence>
<dbReference type="STRING" id="1715691.TA5113_00381"/>
<dbReference type="InterPro" id="IPR001296">
    <property type="entry name" value="Glyco_trans_1"/>
</dbReference>
<dbReference type="Pfam" id="PF00534">
    <property type="entry name" value="Glycos_transf_1"/>
    <property type="match status" value="1"/>
</dbReference>
<dbReference type="AlphaFoldDB" id="A0A0P1ILZ0"/>
<sequence>MLKVLLYNWADAFDPAGSGGGVTVYQRNLIKAFQDWEEVEVHSLCSGTSYDLTPNKPPRWELCHRWQGPTSVRRYRIVNSGVLAPAHADFGAPAQVDEDQTRECFFDFLKKTGPYDVVHFNNLEGLPASVLSLKQNFPETKVIFSLHNYYPFCAQVNLWRNEAETCSGPSDGRRCVDCVSKVVSPTTRRAGYAIHERTNLIDLSDTGRIARWTVRAARLFGRLRLWNARARSSLQSRDRAATQFAGRAGRIVRFINENCDWVLCVSESVRRRAVSFGISPQIAATSYIGTKAADGIETPGFARKPSDADGTLTIAYLGYMRRDKGFFFLMDALERLPKALKARLRVVIAARISDQTTAKRLKMLQCDLASLKHWDGYRHGQLDSILQGVHLGIVPVLWRDNLPQTAIEMHARGIPLLTSHLGGAKELCRRPELVFEAGCHDGFAERLTAIVRGEVGLKSYRDSVMQSPTMGVHIAELLRYYTSDSHAVRGTAYVKRS</sequence>
<dbReference type="Proteomes" id="UP000051184">
    <property type="component" value="Unassembled WGS sequence"/>
</dbReference>
<evidence type="ECO:0000259" key="1">
    <source>
        <dbReference type="Pfam" id="PF00534"/>
    </source>
</evidence>
<reference evidence="3" key="1">
    <citation type="submission" date="2015-09" db="EMBL/GenBank/DDBJ databases">
        <authorList>
            <person name="Rodrigo-Torres Lidia"/>
            <person name="Arahal R.David."/>
        </authorList>
    </citation>
    <scope>NUCLEOTIDE SEQUENCE [LARGE SCALE GENOMIC DNA]</scope>
    <source>
        <strain evidence="3">CECT 5114</strain>
    </source>
</reference>
<dbReference type="GO" id="GO:0016757">
    <property type="term" value="F:glycosyltransferase activity"/>
    <property type="evidence" value="ECO:0007669"/>
    <property type="project" value="InterPro"/>
</dbReference>
<organism evidence="2 3">
    <name type="scientific">Cognatishimia activa</name>
    <dbReference type="NCBI Taxonomy" id="1715691"/>
    <lineage>
        <taxon>Bacteria</taxon>
        <taxon>Pseudomonadati</taxon>
        <taxon>Pseudomonadota</taxon>
        <taxon>Alphaproteobacteria</taxon>
        <taxon>Rhodobacterales</taxon>
        <taxon>Paracoccaceae</taxon>
        <taxon>Cognatishimia</taxon>
    </lineage>
</organism>
<dbReference type="EMBL" id="CYUE01000002">
    <property type="protein sequence ID" value="CUK24533.1"/>
    <property type="molecule type" value="Genomic_DNA"/>
</dbReference>
<feature type="domain" description="Glycosyl transferase family 1" evidence="1">
    <location>
        <begin position="309"/>
        <end position="454"/>
    </location>
</feature>
<dbReference type="Gene3D" id="3.40.50.2000">
    <property type="entry name" value="Glycogen Phosphorylase B"/>
    <property type="match status" value="2"/>
</dbReference>
<protein>
    <submittedName>
        <fullName evidence="2">Glycosyl transferases group 1</fullName>
    </submittedName>
</protein>